<dbReference type="Gene3D" id="3.60.21.10">
    <property type="match status" value="1"/>
</dbReference>
<sequence length="380" mass="42602">MFLPIAHWMLILVGHFGLHLTFYNRINATGLQRWQIKLIERSVAVECFLFPIVAYFYPNPAALPAALQVYSWICLAAILVLGIPWLIYRPIFRIGWLPVERRVTHVVVDAQLPTSPFGSLRCRINAALPMNQISHLAIEHKELPVARLPATLDGLRLAHLSDVHLTGDMLPTFYQYVADQLMAWEPEIVCLTGDIVDKADCIAWLPDCFGGIHAAGGCYFILGNHDTRVADPRMVRREMEALGWTDLGGRAQPITLRDTEIVIAGNELPWFGPAPPLDAVGDERFRLVLSHSPDQIAWARRNHVDFMLAGHTHGGHGRLPFAGPLLSPSHYGSRFASGEFDLPPTTMHVTRGLFGTHLQRFRCPPELSLLTLRQRNRTSS</sequence>
<evidence type="ECO:0000256" key="2">
    <source>
        <dbReference type="ARBA" id="ARBA00022801"/>
    </source>
</evidence>
<feature type="transmembrane region" description="Helical" evidence="3">
    <location>
        <begin position="69"/>
        <end position="88"/>
    </location>
</feature>
<dbReference type="GO" id="GO:0046872">
    <property type="term" value="F:metal ion binding"/>
    <property type="evidence" value="ECO:0007669"/>
    <property type="project" value="UniProtKB-KW"/>
</dbReference>
<keyword evidence="1" id="KW-0479">Metal-binding</keyword>
<proteinExistence type="predicted"/>
<dbReference type="EMBL" id="CP036348">
    <property type="protein sequence ID" value="QDV68746.1"/>
    <property type="molecule type" value="Genomic_DNA"/>
</dbReference>
<keyword evidence="3" id="KW-1133">Transmembrane helix</keyword>
<accession>A0A518JT80</accession>
<dbReference type="InterPro" id="IPR004843">
    <property type="entry name" value="Calcineurin-like_PHP"/>
</dbReference>
<keyword evidence="6" id="KW-1185">Reference proteome</keyword>
<name>A0A518JT80_9BACT</name>
<dbReference type="EC" id="3.1.-.-" evidence="5"/>
<feature type="transmembrane region" description="Helical" evidence="3">
    <location>
        <begin position="6"/>
        <end position="26"/>
    </location>
</feature>
<dbReference type="Pfam" id="PF00149">
    <property type="entry name" value="Metallophos"/>
    <property type="match status" value="1"/>
</dbReference>
<dbReference type="SUPFAM" id="SSF56300">
    <property type="entry name" value="Metallo-dependent phosphatases"/>
    <property type="match status" value="1"/>
</dbReference>
<dbReference type="InterPro" id="IPR029052">
    <property type="entry name" value="Metallo-depent_PP-like"/>
</dbReference>
<evidence type="ECO:0000259" key="4">
    <source>
        <dbReference type="Pfam" id="PF00149"/>
    </source>
</evidence>
<evidence type="ECO:0000313" key="5">
    <source>
        <dbReference type="EMBL" id="QDV68746.1"/>
    </source>
</evidence>
<evidence type="ECO:0000256" key="1">
    <source>
        <dbReference type="ARBA" id="ARBA00022723"/>
    </source>
</evidence>
<dbReference type="OrthoDB" id="9780884at2"/>
<keyword evidence="3" id="KW-0812">Transmembrane</keyword>
<dbReference type="GO" id="GO:0008758">
    <property type="term" value="F:UDP-2,3-diacylglucosamine hydrolase activity"/>
    <property type="evidence" value="ECO:0007669"/>
    <property type="project" value="TreeGrafter"/>
</dbReference>
<evidence type="ECO:0000256" key="3">
    <source>
        <dbReference type="SAM" id="Phobius"/>
    </source>
</evidence>
<dbReference type="Proteomes" id="UP000315082">
    <property type="component" value="Chromosome"/>
</dbReference>
<dbReference type="AlphaFoldDB" id="A0A518JT80"/>
<evidence type="ECO:0000313" key="6">
    <source>
        <dbReference type="Proteomes" id="UP000315082"/>
    </source>
</evidence>
<gene>
    <name evidence="5" type="ORF">Poly24_24590</name>
</gene>
<dbReference type="KEGG" id="rcf:Poly24_24590"/>
<organism evidence="5 6">
    <name type="scientific">Rosistilla carotiformis</name>
    <dbReference type="NCBI Taxonomy" id="2528017"/>
    <lineage>
        <taxon>Bacteria</taxon>
        <taxon>Pseudomonadati</taxon>
        <taxon>Planctomycetota</taxon>
        <taxon>Planctomycetia</taxon>
        <taxon>Pirellulales</taxon>
        <taxon>Pirellulaceae</taxon>
        <taxon>Rosistilla</taxon>
    </lineage>
</organism>
<dbReference type="CDD" id="cd07385">
    <property type="entry name" value="MPP_YkuE_C"/>
    <property type="match status" value="1"/>
</dbReference>
<dbReference type="InterPro" id="IPR051158">
    <property type="entry name" value="Metallophosphoesterase_sf"/>
</dbReference>
<protein>
    <submittedName>
        <fullName evidence="5">Putative metallophosphoesterase</fullName>
        <ecNumber evidence="5">3.1.-.-</ecNumber>
    </submittedName>
</protein>
<dbReference type="PANTHER" id="PTHR31302">
    <property type="entry name" value="TRANSMEMBRANE PROTEIN WITH METALLOPHOSPHOESTERASE DOMAIN-RELATED"/>
    <property type="match status" value="1"/>
</dbReference>
<keyword evidence="3" id="KW-0472">Membrane</keyword>
<feature type="domain" description="Calcineurin-like phosphoesterase" evidence="4">
    <location>
        <begin position="155"/>
        <end position="314"/>
    </location>
</feature>
<reference evidence="5 6" key="1">
    <citation type="submission" date="2019-02" db="EMBL/GenBank/DDBJ databases">
        <title>Deep-cultivation of Planctomycetes and their phenomic and genomic characterization uncovers novel biology.</title>
        <authorList>
            <person name="Wiegand S."/>
            <person name="Jogler M."/>
            <person name="Boedeker C."/>
            <person name="Pinto D."/>
            <person name="Vollmers J."/>
            <person name="Rivas-Marin E."/>
            <person name="Kohn T."/>
            <person name="Peeters S.H."/>
            <person name="Heuer A."/>
            <person name="Rast P."/>
            <person name="Oberbeckmann S."/>
            <person name="Bunk B."/>
            <person name="Jeske O."/>
            <person name="Meyerdierks A."/>
            <person name="Storesund J.E."/>
            <person name="Kallscheuer N."/>
            <person name="Luecker S."/>
            <person name="Lage O.M."/>
            <person name="Pohl T."/>
            <person name="Merkel B.J."/>
            <person name="Hornburger P."/>
            <person name="Mueller R.-W."/>
            <person name="Bruemmer F."/>
            <person name="Labrenz M."/>
            <person name="Spormann A.M."/>
            <person name="Op den Camp H."/>
            <person name="Overmann J."/>
            <person name="Amann R."/>
            <person name="Jetten M.S.M."/>
            <person name="Mascher T."/>
            <person name="Medema M.H."/>
            <person name="Devos D.P."/>
            <person name="Kaster A.-K."/>
            <person name="Ovreas L."/>
            <person name="Rohde M."/>
            <person name="Galperin M.Y."/>
            <person name="Jogler C."/>
        </authorList>
    </citation>
    <scope>NUCLEOTIDE SEQUENCE [LARGE SCALE GENOMIC DNA]</scope>
    <source>
        <strain evidence="5 6">Poly24</strain>
    </source>
</reference>
<dbReference type="GO" id="GO:0016020">
    <property type="term" value="C:membrane"/>
    <property type="evidence" value="ECO:0007669"/>
    <property type="project" value="GOC"/>
</dbReference>
<keyword evidence="2 5" id="KW-0378">Hydrolase</keyword>
<dbReference type="PANTHER" id="PTHR31302:SF31">
    <property type="entry name" value="PHOSPHODIESTERASE YAEI"/>
    <property type="match status" value="1"/>
</dbReference>
<dbReference type="GO" id="GO:0009245">
    <property type="term" value="P:lipid A biosynthetic process"/>
    <property type="evidence" value="ECO:0007669"/>
    <property type="project" value="TreeGrafter"/>
</dbReference>